<dbReference type="Proteomes" id="UP001501444">
    <property type="component" value="Unassembled WGS sequence"/>
</dbReference>
<feature type="compositionally biased region" description="Low complexity" evidence="1">
    <location>
        <begin position="339"/>
        <end position="350"/>
    </location>
</feature>
<keyword evidence="2" id="KW-1133">Transmembrane helix</keyword>
<proteinExistence type="predicted"/>
<keyword evidence="4" id="KW-1185">Reference proteome</keyword>
<feature type="region of interest" description="Disordered" evidence="1">
    <location>
        <begin position="327"/>
        <end position="362"/>
    </location>
</feature>
<organism evidence="3 4">
    <name type="scientific">Dactylosporangium salmoneum</name>
    <dbReference type="NCBI Taxonomy" id="53361"/>
    <lineage>
        <taxon>Bacteria</taxon>
        <taxon>Bacillati</taxon>
        <taxon>Actinomycetota</taxon>
        <taxon>Actinomycetes</taxon>
        <taxon>Micromonosporales</taxon>
        <taxon>Micromonosporaceae</taxon>
        <taxon>Dactylosporangium</taxon>
    </lineage>
</organism>
<name>A0ABN3HVE2_9ACTN</name>
<feature type="transmembrane region" description="Helical" evidence="2">
    <location>
        <begin position="63"/>
        <end position="89"/>
    </location>
</feature>
<evidence type="ECO:0000256" key="2">
    <source>
        <dbReference type="SAM" id="Phobius"/>
    </source>
</evidence>
<evidence type="ECO:0000313" key="3">
    <source>
        <dbReference type="EMBL" id="GAA2388672.1"/>
    </source>
</evidence>
<protein>
    <recommendedName>
        <fullName evidence="5">DUF4239 domain-containing protein</fullName>
    </recommendedName>
</protein>
<evidence type="ECO:0000256" key="1">
    <source>
        <dbReference type="SAM" id="MobiDB-lite"/>
    </source>
</evidence>
<feature type="transmembrane region" description="Helical" evidence="2">
    <location>
        <begin position="258"/>
        <end position="278"/>
    </location>
</feature>
<keyword evidence="2" id="KW-0472">Membrane</keyword>
<evidence type="ECO:0008006" key="5">
    <source>
        <dbReference type="Google" id="ProtNLM"/>
    </source>
</evidence>
<comment type="caution">
    <text evidence="3">The sequence shown here is derived from an EMBL/GenBank/DDBJ whole genome shotgun (WGS) entry which is preliminary data.</text>
</comment>
<keyword evidence="2" id="KW-0812">Transmembrane</keyword>
<feature type="transmembrane region" description="Helical" evidence="2">
    <location>
        <begin position="20"/>
        <end position="43"/>
    </location>
</feature>
<accession>A0ABN3HVE2</accession>
<evidence type="ECO:0000313" key="4">
    <source>
        <dbReference type="Proteomes" id="UP001501444"/>
    </source>
</evidence>
<reference evidence="3 4" key="1">
    <citation type="journal article" date="2019" name="Int. J. Syst. Evol. Microbiol.">
        <title>The Global Catalogue of Microorganisms (GCM) 10K type strain sequencing project: providing services to taxonomists for standard genome sequencing and annotation.</title>
        <authorList>
            <consortium name="The Broad Institute Genomics Platform"/>
            <consortium name="The Broad Institute Genome Sequencing Center for Infectious Disease"/>
            <person name="Wu L."/>
            <person name="Ma J."/>
        </authorList>
    </citation>
    <scope>NUCLEOTIDE SEQUENCE [LARGE SCALE GENOMIC DNA]</scope>
    <source>
        <strain evidence="3 4">JCM 3272</strain>
    </source>
</reference>
<dbReference type="EMBL" id="BAAARV010000114">
    <property type="protein sequence ID" value="GAA2388672.1"/>
    <property type="molecule type" value="Genomic_DNA"/>
</dbReference>
<gene>
    <name evidence="3" type="ORF">GCM10010170_099980</name>
</gene>
<sequence>MTDPVSISKESIKALGPGAYLVTALPSIVFVLTLFALLSSRLVPFMAPARQGGKEIGRGIPSVLAAARSLGVAGTVLLVLAVVCVAVLLRPLQISLVQVVEGYWGARAQEGFVHALATERHRRARDRALARLSVRLQAPASLDLTELAAFARRQRGVTRLIGRANAALGRYPADGDHLMPTVLGNVLRRAETTAGERYGLSTVVTYPRLYPHLSSKLDGEISNQLDTLDTTATFVVLFSLETVITSVLLIRFDWWMSVPLVFFAMLCVAYVGAVRAAARHGELLAVAYDLHRFDLLKALHLELPENPATEVANNKVLSDFLQRAVGETPPPSSWRYQHSSSDPGAAAGASPPGPSIEDAGKG</sequence>
<dbReference type="RefSeq" id="WP_344619803.1">
    <property type="nucleotide sequence ID" value="NZ_BAAARV010000114.1"/>
</dbReference>